<feature type="region of interest" description="Disordered" evidence="2">
    <location>
        <begin position="161"/>
        <end position="194"/>
    </location>
</feature>
<feature type="coiled-coil region" evidence="1">
    <location>
        <begin position="231"/>
        <end position="265"/>
    </location>
</feature>
<dbReference type="EMBL" id="JANVFS010000013">
    <property type="protein sequence ID" value="KAJ4482971.1"/>
    <property type="molecule type" value="Genomic_DNA"/>
</dbReference>
<evidence type="ECO:0000256" key="2">
    <source>
        <dbReference type="SAM" id="MobiDB-lite"/>
    </source>
</evidence>
<dbReference type="PANTHER" id="PTHR28058">
    <property type="entry name" value="37S RIBOSOMAL PROTEIN MRP51, MITOCHONDRIAL"/>
    <property type="match status" value="1"/>
</dbReference>
<dbReference type="InterPro" id="IPR016712">
    <property type="entry name" value="Rbsml_bS1m-like"/>
</dbReference>
<gene>
    <name evidence="3" type="ORF">C8J55DRAFT_453857</name>
</gene>
<dbReference type="Proteomes" id="UP001150238">
    <property type="component" value="Unassembled WGS sequence"/>
</dbReference>
<accession>A0A9W9AHK0</accession>
<dbReference type="AlphaFoldDB" id="A0A9W9AHK0"/>
<name>A0A9W9AHK0_9AGAR</name>
<reference evidence="3" key="2">
    <citation type="journal article" date="2023" name="Proc. Natl. Acad. Sci. U.S.A.">
        <title>A global phylogenomic analysis of the shiitake genus Lentinula.</title>
        <authorList>
            <person name="Sierra-Patev S."/>
            <person name="Min B."/>
            <person name="Naranjo-Ortiz M."/>
            <person name="Looney B."/>
            <person name="Konkel Z."/>
            <person name="Slot J.C."/>
            <person name="Sakamoto Y."/>
            <person name="Steenwyk J.L."/>
            <person name="Rokas A."/>
            <person name="Carro J."/>
            <person name="Camarero S."/>
            <person name="Ferreira P."/>
            <person name="Molpeceres G."/>
            <person name="Ruiz-Duenas F.J."/>
            <person name="Serrano A."/>
            <person name="Henrissat B."/>
            <person name="Drula E."/>
            <person name="Hughes K.W."/>
            <person name="Mata J.L."/>
            <person name="Ishikawa N.K."/>
            <person name="Vargas-Isla R."/>
            <person name="Ushijima S."/>
            <person name="Smith C.A."/>
            <person name="Donoghue J."/>
            <person name="Ahrendt S."/>
            <person name="Andreopoulos W."/>
            <person name="He G."/>
            <person name="LaButti K."/>
            <person name="Lipzen A."/>
            <person name="Ng V."/>
            <person name="Riley R."/>
            <person name="Sandor L."/>
            <person name="Barry K."/>
            <person name="Martinez A.T."/>
            <person name="Xiao Y."/>
            <person name="Gibbons J.G."/>
            <person name="Terashima K."/>
            <person name="Grigoriev I.V."/>
            <person name="Hibbett D."/>
        </authorList>
    </citation>
    <scope>NUCLEOTIDE SEQUENCE</scope>
    <source>
        <strain evidence="3">Sp2 HRB7682 ss15</strain>
    </source>
</reference>
<comment type="caution">
    <text evidence="3">The sequence shown here is derived from an EMBL/GenBank/DDBJ whole genome shotgun (WGS) entry which is preliminary data.</text>
</comment>
<evidence type="ECO:0000313" key="4">
    <source>
        <dbReference type="Proteomes" id="UP001150238"/>
    </source>
</evidence>
<sequence length="552" mass="61771">MASTSVAASSAARSAATVVNIPQPSSPFASLLRRSRFATFDPKIRQTYYTPPSHASRGSWGLKRPLALRRRNAFITLPAPFEDRAQFIEWSKAEDEVRFIRRFEELQVRPITRTKTTWAKTLGSKNSKNWIIDSEFCHRYEGPEAEEEGFGSNENLLQVQAQEAEEGRREEQRNSVPDDLTGYGNSGPGNYGHRRALNTHVVRLSPNIEAMMPDQFERYVRRLRQLRPKFKEFLQRAAVDDERVLQKLKRDVVEAERNAAKDRTLRPKVSKQTRDLDATRASLLSPDKNLLEIAQIPSAEYHRRFIEAYTASQFSDVSTSNNVVIEQRPHQVGGLLYSHPSFLHTQLFATPQPGIILQNAELRDIYGQQTIFVGSFGGLTPVIRQEDRGDKIPLLNHNSPQGIERENIRRSVAKMRMVPGSVVIEEPPMSVARNSSGLKTTRISSSAVVVGSQAMFSNSNPYRIGSMEYVALEPLKKKGDVSAGVKSNLDKKPLQSQIHLRKNTAIWGKNVAASSKVGSTQSRPTNGKQLLGTLQTLVGNPQLGINGVQGKH</sequence>
<dbReference type="PANTHER" id="PTHR28058:SF1">
    <property type="entry name" value="SMALL RIBOSOMAL SUBUNIT PROTEIN BS1M"/>
    <property type="match status" value="1"/>
</dbReference>
<keyword evidence="1" id="KW-0175">Coiled coil</keyword>
<reference evidence="3" key="1">
    <citation type="submission" date="2022-08" db="EMBL/GenBank/DDBJ databases">
        <authorList>
            <consortium name="DOE Joint Genome Institute"/>
            <person name="Min B."/>
            <person name="Riley R."/>
            <person name="Sierra-Patev S."/>
            <person name="Naranjo-Ortiz M."/>
            <person name="Looney B."/>
            <person name="Konkel Z."/>
            <person name="Slot J.C."/>
            <person name="Sakamoto Y."/>
            <person name="Steenwyk J.L."/>
            <person name="Rokas A."/>
            <person name="Carro J."/>
            <person name="Camarero S."/>
            <person name="Ferreira P."/>
            <person name="Molpeceres G."/>
            <person name="Ruiz-Duenas F.J."/>
            <person name="Serrano A."/>
            <person name="Henrissat B."/>
            <person name="Drula E."/>
            <person name="Hughes K.W."/>
            <person name="Mata J.L."/>
            <person name="Ishikawa N.K."/>
            <person name="Vargas-Isla R."/>
            <person name="Ushijima S."/>
            <person name="Smith C.A."/>
            <person name="Ahrendt S."/>
            <person name="Andreopoulos W."/>
            <person name="He G."/>
            <person name="Labutti K."/>
            <person name="Lipzen A."/>
            <person name="Ng V."/>
            <person name="Sandor L."/>
            <person name="Barry K."/>
            <person name="Martinez A.T."/>
            <person name="Xiao Y."/>
            <person name="Gibbons J.G."/>
            <person name="Terashima K."/>
            <person name="Hibbett D.S."/>
            <person name="Grigoriev I.V."/>
        </authorList>
    </citation>
    <scope>NUCLEOTIDE SEQUENCE</scope>
    <source>
        <strain evidence="3">Sp2 HRB7682 ss15</strain>
    </source>
</reference>
<dbReference type="Pfam" id="PF11709">
    <property type="entry name" value="Mit_ribos_Mrp51"/>
    <property type="match status" value="1"/>
</dbReference>
<evidence type="ECO:0000256" key="1">
    <source>
        <dbReference type="SAM" id="Coils"/>
    </source>
</evidence>
<protein>
    <submittedName>
        <fullName evidence="3">Uncharacterized protein</fullName>
    </submittedName>
</protein>
<proteinExistence type="predicted"/>
<evidence type="ECO:0000313" key="3">
    <source>
        <dbReference type="EMBL" id="KAJ4482971.1"/>
    </source>
</evidence>
<organism evidence="3 4">
    <name type="scientific">Lentinula lateritia</name>
    <dbReference type="NCBI Taxonomy" id="40482"/>
    <lineage>
        <taxon>Eukaryota</taxon>
        <taxon>Fungi</taxon>
        <taxon>Dikarya</taxon>
        <taxon>Basidiomycota</taxon>
        <taxon>Agaricomycotina</taxon>
        <taxon>Agaricomycetes</taxon>
        <taxon>Agaricomycetidae</taxon>
        <taxon>Agaricales</taxon>
        <taxon>Marasmiineae</taxon>
        <taxon>Omphalotaceae</taxon>
        <taxon>Lentinula</taxon>
    </lineage>
</organism>